<dbReference type="PROSITE" id="PS50929">
    <property type="entry name" value="ABC_TM1F"/>
    <property type="match status" value="1"/>
</dbReference>
<dbReference type="Gene3D" id="1.20.1560.10">
    <property type="entry name" value="ABC transporter type 1, transmembrane domain"/>
    <property type="match status" value="1"/>
</dbReference>
<dbReference type="GO" id="GO:0005886">
    <property type="term" value="C:plasma membrane"/>
    <property type="evidence" value="ECO:0007669"/>
    <property type="project" value="UniProtKB-SubCell"/>
</dbReference>
<organism evidence="11 12">
    <name type="scientific">Candidatus Pelethenecus faecipullorum</name>
    <dbReference type="NCBI Taxonomy" id="2840900"/>
    <lineage>
        <taxon>Bacteria</taxon>
        <taxon>Bacillati</taxon>
        <taxon>Mycoplasmatota</taxon>
        <taxon>Mollicutes</taxon>
        <taxon>Candidatus Pelethenecus</taxon>
    </lineage>
</organism>
<dbReference type="PANTHER" id="PTHR24221">
    <property type="entry name" value="ATP-BINDING CASSETTE SUB-FAMILY B"/>
    <property type="match status" value="1"/>
</dbReference>
<dbReference type="EMBL" id="DVLF01000110">
    <property type="protein sequence ID" value="HIT50094.1"/>
    <property type="molecule type" value="Genomic_DNA"/>
</dbReference>
<feature type="transmembrane region" description="Helical" evidence="8">
    <location>
        <begin position="20"/>
        <end position="43"/>
    </location>
</feature>
<dbReference type="PANTHER" id="PTHR24221:SF654">
    <property type="entry name" value="ATP-BINDING CASSETTE SUB-FAMILY B MEMBER 6"/>
    <property type="match status" value="1"/>
</dbReference>
<evidence type="ECO:0000256" key="1">
    <source>
        <dbReference type="ARBA" id="ARBA00004651"/>
    </source>
</evidence>
<dbReference type="InterPro" id="IPR011527">
    <property type="entry name" value="ABC1_TM_dom"/>
</dbReference>
<gene>
    <name evidence="11" type="ORF">IAD46_03605</name>
</gene>
<dbReference type="InterPro" id="IPR003593">
    <property type="entry name" value="AAA+_ATPase"/>
</dbReference>
<dbReference type="Proteomes" id="UP000886758">
    <property type="component" value="Unassembled WGS sequence"/>
</dbReference>
<dbReference type="InterPro" id="IPR036640">
    <property type="entry name" value="ABC1_TM_sf"/>
</dbReference>
<comment type="subcellular location">
    <subcellularLocation>
        <location evidence="1">Cell membrane</location>
        <topology evidence="1">Multi-pass membrane protein</topology>
    </subcellularLocation>
</comment>
<dbReference type="Pfam" id="PF00005">
    <property type="entry name" value="ABC_tran"/>
    <property type="match status" value="1"/>
</dbReference>
<evidence type="ECO:0000256" key="2">
    <source>
        <dbReference type="ARBA" id="ARBA00005417"/>
    </source>
</evidence>
<dbReference type="InterPro" id="IPR027417">
    <property type="entry name" value="P-loop_NTPase"/>
</dbReference>
<dbReference type="GO" id="GO:0140359">
    <property type="term" value="F:ABC-type transporter activity"/>
    <property type="evidence" value="ECO:0007669"/>
    <property type="project" value="InterPro"/>
</dbReference>
<evidence type="ECO:0000259" key="10">
    <source>
        <dbReference type="PROSITE" id="PS50929"/>
    </source>
</evidence>
<reference evidence="11" key="2">
    <citation type="journal article" date="2021" name="PeerJ">
        <title>Extensive microbial diversity within the chicken gut microbiome revealed by metagenomics and culture.</title>
        <authorList>
            <person name="Gilroy R."/>
            <person name="Ravi A."/>
            <person name="Getino M."/>
            <person name="Pursley I."/>
            <person name="Horton D.L."/>
            <person name="Alikhan N.F."/>
            <person name="Baker D."/>
            <person name="Gharbi K."/>
            <person name="Hall N."/>
            <person name="Watson M."/>
            <person name="Adriaenssens E.M."/>
            <person name="Foster-Nyarko E."/>
            <person name="Jarju S."/>
            <person name="Secka A."/>
            <person name="Antonio M."/>
            <person name="Oren A."/>
            <person name="Chaudhuri R.R."/>
            <person name="La Ragione R."/>
            <person name="Hildebrand F."/>
            <person name="Pallen M.J."/>
        </authorList>
    </citation>
    <scope>NUCLEOTIDE SEQUENCE</scope>
    <source>
        <strain evidence="11">ChiW17-6978</strain>
    </source>
</reference>
<comment type="similarity">
    <text evidence="2">Belongs to the ABC transporter superfamily.</text>
</comment>
<proteinExistence type="inferred from homology"/>
<dbReference type="SUPFAM" id="SSF52540">
    <property type="entry name" value="P-loop containing nucleoside triphosphate hydrolases"/>
    <property type="match status" value="1"/>
</dbReference>
<keyword evidence="3 8" id="KW-0812">Transmembrane</keyword>
<feature type="transmembrane region" description="Helical" evidence="8">
    <location>
        <begin position="55"/>
        <end position="75"/>
    </location>
</feature>
<protein>
    <submittedName>
        <fullName evidence="11">ABC transporter ATP-binding protein</fullName>
    </submittedName>
</protein>
<keyword evidence="4" id="KW-0547">Nucleotide-binding</keyword>
<sequence>MSVGRIICIYFKNHKRRAVGIVLSIGMVTFLSLMPAQILRLLVDDAISSKNAEKLIQIAIVYLSTYFVIGITTFIKDVVLLKTSLDITTDLKRNMMKHVEKMSYKALVQSDSGTLEAYFNNDVIAINELFTSGVVNMATDLFKMIGIVISIFIFSPIFGLIVLGVLPFLVLFTSFIRKRMLKAQLKTKSLEGNVNKILLENVENIEQVKVNKVETYATDQYDQVLNNHFKVSQSSNLYDALFSPVMQIVRNAVVCCVLLISGYQASFFAMSVGEIIAAISLLTDLFTPIENLGMEIQTIQKSVAAIKRIQLFFKTETDFPKIEVPLESFDIRFENVSFAYDEKSVLKNFNLDIKQGDKIALQGPSGSGKSTIMKLAIGLISPSSGRVEIGGVPNASLSDSARRDLFAIVYQDPFFSGGTIYEEISLKDPAITKKMVTEALKQVGLEYIFDLDSVLNEKEYSSGELVLLNIARVIVRNPKIIFLDEMNAKIDPLTGKNMIDLINQIAKDKTVISINHYGSVLDHATTISLNPISD</sequence>
<dbReference type="InterPro" id="IPR017871">
    <property type="entry name" value="ABC_transporter-like_CS"/>
</dbReference>
<comment type="caution">
    <text evidence="11">The sequence shown here is derived from an EMBL/GenBank/DDBJ whole genome shotgun (WGS) entry which is preliminary data.</text>
</comment>
<evidence type="ECO:0000313" key="12">
    <source>
        <dbReference type="Proteomes" id="UP000886758"/>
    </source>
</evidence>
<dbReference type="Pfam" id="PF00664">
    <property type="entry name" value="ABC_membrane"/>
    <property type="match status" value="1"/>
</dbReference>
<evidence type="ECO:0000259" key="9">
    <source>
        <dbReference type="PROSITE" id="PS50893"/>
    </source>
</evidence>
<dbReference type="GO" id="GO:0016887">
    <property type="term" value="F:ATP hydrolysis activity"/>
    <property type="evidence" value="ECO:0007669"/>
    <property type="project" value="InterPro"/>
</dbReference>
<dbReference type="PROSITE" id="PS00211">
    <property type="entry name" value="ABC_TRANSPORTER_1"/>
    <property type="match status" value="1"/>
</dbReference>
<dbReference type="SUPFAM" id="SSF90123">
    <property type="entry name" value="ABC transporter transmembrane region"/>
    <property type="match status" value="1"/>
</dbReference>
<accession>A0A9D1GQR7</accession>
<dbReference type="SMART" id="SM00382">
    <property type="entry name" value="AAA"/>
    <property type="match status" value="1"/>
</dbReference>
<dbReference type="Gene3D" id="3.40.50.300">
    <property type="entry name" value="P-loop containing nucleotide triphosphate hydrolases"/>
    <property type="match status" value="1"/>
</dbReference>
<evidence type="ECO:0000256" key="6">
    <source>
        <dbReference type="ARBA" id="ARBA00022989"/>
    </source>
</evidence>
<evidence type="ECO:0000256" key="5">
    <source>
        <dbReference type="ARBA" id="ARBA00022840"/>
    </source>
</evidence>
<evidence type="ECO:0000256" key="4">
    <source>
        <dbReference type="ARBA" id="ARBA00022741"/>
    </source>
</evidence>
<feature type="domain" description="ABC transporter" evidence="9">
    <location>
        <begin position="331"/>
        <end position="529"/>
    </location>
</feature>
<dbReference type="GO" id="GO:0005524">
    <property type="term" value="F:ATP binding"/>
    <property type="evidence" value="ECO:0007669"/>
    <property type="project" value="UniProtKB-KW"/>
</dbReference>
<evidence type="ECO:0000256" key="8">
    <source>
        <dbReference type="SAM" id="Phobius"/>
    </source>
</evidence>
<feature type="transmembrane region" description="Helical" evidence="8">
    <location>
        <begin position="144"/>
        <end position="172"/>
    </location>
</feature>
<name>A0A9D1GQR7_9MOLU</name>
<dbReference type="PROSITE" id="PS50893">
    <property type="entry name" value="ABC_TRANSPORTER_2"/>
    <property type="match status" value="1"/>
</dbReference>
<keyword evidence="6 8" id="KW-1133">Transmembrane helix</keyword>
<dbReference type="AlphaFoldDB" id="A0A9D1GQR7"/>
<dbReference type="GO" id="GO:0034040">
    <property type="term" value="F:ATPase-coupled lipid transmembrane transporter activity"/>
    <property type="evidence" value="ECO:0007669"/>
    <property type="project" value="TreeGrafter"/>
</dbReference>
<reference evidence="11" key="1">
    <citation type="submission" date="2020-10" db="EMBL/GenBank/DDBJ databases">
        <authorList>
            <person name="Gilroy R."/>
        </authorList>
    </citation>
    <scope>NUCLEOTIDE SEQUENCE</scope>
    <source>
        <strain evidence="11">ChiW17-6978</strain>
    </source>
</reference>
<evidence type="ECO:0000256" key="7">
    <source>
        <dbReference type="ARBA" id="ARBA00023136"/>
    </source>
</evidence>
<keyword evidence="5 11" id="KW-0067">ATP-binding</keyword>
<evidence type="ECO:0000256" key="3">
    <source>
        <dbReference type="ARBA" id="ARBA00022692"/>
    </source>
</evidence>
<feature type="domain" description="ABC transmembrane type-1" evidence="10">
    <location>
        <begin position="19"/>
        <end position="301"/>
    </location>
</feature>
<evidence type="ECO:0000313" key="11">
    <source>
        <dbReference type="EMBL" id="HIT50094.1"/>
    </source>
</evidence>
<dbReference type="InterPro" id="IPR039421">
    <property type="entry name" value="Type_1_exporter"/>
</dbReference>
<keyword evidence="7 8" id="KW-0472">Membrane</keyword>
<dbReference type="InterPro" id="IPR003439">
    <property type="entry name" value="ABC_transporter-like_ATP-bd"/>
</dbReference>